<evidence type="ECO:0000259" key="7">
    <source>
        <dbReference type="PROSITE" id="PS51767"/>
    </source>
</evidence>
<dbReference type="InterPro" id="IPR001461">
    <property type="entry name" value="Aspartic_peptidase_A1"/>
</dbReference>
<dbReference type="PROSITE" id="PS51767">
    <property type="entry name" value="PEPTIDASE_A1"/>
    <property type="match status" value="1"/>
</dbReference>
<evidence type="ECO:0000256" key="5">
    <source>
        <dbReference type="ARBA" id="ARBA00022801"/>
    </source>
</evidence>
<dbReference type="OrthoDB" id="2152801at2759"/>
<feature type="domain" description="Peptidase A1" evidence="7">
    <location>
        <begin position="65"/>
        <end position="416"/>
    </location>
</feature>
<dbReference type="RefSeq" id="XP_006683067.1">
    <property type="nucleotide sequence ID" value="XM_006683004.1"/>
</dbReference>
<dbReference type="Proteomes" id="UP000007241">
    <property type="component" value="Unassembled WGS sequence"/>
</dbReference>
<dbReference type="FunFam" id="2.40.70.10:FF:000017">
    <property type="entry name" value="Uncharacterized protein"/>
    <property type="match status" value="1"/>
</dbReference>
<organism evidence="8 9">
    <name type="scientific">Batrachochytrium dendrobatidis (strain JAM81 / FGSC 10211)</name>
    <name type="common">Frog chytrid fungus</name>
    <dbReference type="NCBI Taxonomy" id="684364"/>
    <lineage>
        <taxon>Eukaryota</taxon>
        <taxon>Fungi</taxon>
        <taxon>Fungi incertae sedis</taxon>
        <taxon>Chytridiomycota</taxon>
        <taxon>Chytridiomycota incertae sedis</taxon>
        <taxon>Chytridiomycetes</taxon>
        <taxon>Rhizophydiales</taxon>
        <taxon>Rhizophydiales incertae sedis</taxon>
        <taxon>Batrachochytrium</taxon>
    </lineage>
</organism>
<dbReference type="InterPro" id="IPR021109">
    <property type="entry name" value="Peptidase_aspartic_dom_sf"/>
</dbReference>
<sequence>MLVIDPPYGVFSALLTLHECVILALQAVAAVRLALHSPIGIASQSSNRLSKRSPVELGDDIKKCYTMKVNVHGVSLDLYVDSTMSDTILPLSSSSSDVSLTPQHTPSGEPVTIEYKGEEYKGISSDTDVTIPGTSITGINLPVISVEKQSPDLVGINPEFDGVFGFAYSSLSKHHPPITVLDSLYKDGVIPNNEIGLQLCPSDILHESFINIGNTDITAKCGTDGTSLIWVESPTTDRHTVNIKNILIDDEPVELPERFQQVVENGRTLYSYIHTCFIHMRFPEAVVSTLVNAILDSGAITVKNNMLERRHKLTPEDIDNIFWKLHLMIRSNFRIDWDKLPSLTIVMYSETPVTDDNRNSVVAIKLGPKDYIQIIDSKHVMFSVEVGPSDNAILGTSFMNRLGLTFDRAHTRIGFGPGCGCETATDGYPTISNADQVLWPLPQLPEQPSTSSSDGTSTLGILSQLGSALCGSRRPKFNYEKAGD</sequence>
<dbReference type="Pfam" id="PF00026">
    <property type="entry name" value="Asp"/>
    <property type="match status" value="1"/>
</dbReference>
<keyword evidence="3" id="KW-0732">Signal</keyword>
<keyword evidence="5" id="KW-0378">Hydrolase</keyword>
<dbReference type="SUPFAM" id="SSF50630">
    <property type="entry name" value="Acid proteases"/>
    <property type="match status" value="1"/>
</dbReference>
<dbReference type="AlphaFoldDB" id="F4PET4"/>
<dbReference type="GO" id="GO:0006508">
    <property type="term" value="P:proteolysis"/>
    <property type="evidence" value="ECO:0007669"/>
    <property type="project" value="UniProtKB-KW"/>
</dbReference>
<evidence type="ECO:0000256" key="2">
    <source>
        <dbReference type="ARBA" id="ARBA00022670"/>
    </source>
</evidence>
<dbReference type="GO" id="GO:0004190">
    <property type="term" value="F:aspartic-type endopeptidase activity"/>
    <property type="evidence" value="ECO:0007669"/>
    <property type="project" value="UniProtKB-KW"/>
</dbReference>
<proteinExistence type="inferred from homology"/>
<gene>
    <name evidence="8" type="ORF">BATDEDRAFT_28684</name>
</gene>
<dbReference type="EMBL" id="GL882898">
    <property type="protein sequence ID" value="EGF76304.1"/>
    <property type="molecule type" value="Genomic_DNA"/>
</dbReference>
<evidence type="ECO:0000256" key="3">
    <source>
        <dbReference type="ARBA" id="ARBA00022729"/>
    </source>
</evidence>
<reference evidence="8 9" key="1">
    <citation type="submission" date="2009-12" db="EMBL/GenBank/DDBJ databases">
        <title>The draft genome of Batrachochytrium dendrobatidis.</title>
        <authorList>
            <consortium name="US DOE Joint Genome Institute (JGI-PGF)"/>
            <person name="Kuo A."/>
            <person name="Salamov A."/>
            <person name="Schmutz J."/>
            <person name="Lucas S."/>
            <person name="Pitluck S."/>
            <person name="Rosenblum E."/>
            <person name="Stajich J."/>
            <person name="Eisen M."/>
            <person name="Grigoriev I.V."/>
        </authorList>
    </citation>
    <scope>NUCLEOTIDE SEQUENCE [LARGE SCALE GENOMIC DNA]</scope>
    <source>
        <strain evidence="9">JAM81 / FGSC 10211</strain>
    </source>
</reference>
<accession>F4PET4</accession>
<evidence type="ECO:0000313" key="9">
    <source>
        <dbReference type="Proteomes" id="UP000007241"/>
    </source>
</evidence>
<dbReference type="FunFam" id="2.40.70.10:FF:000084">
    <property type="entry name" value="Uncharacterized protein"/>
    <property type="match status" value="1"/>
</dbReference>
<evidence type="ECO:0000256" key="1">
    <source>
        <dbReference type="ARBA" id="ARBA00007447"/>
    </source>
</evidence>
<keyword evidence="6" id="KW-0865">Zymogen</keyword>
<dbReference type="InterPro" id="IPR033121">
    <property type="entry name" value="PEPTIDASE_A1"/>
</dbReference>
<evidence type="ECO:0000256" key="4">
    <source>
        <dbReference type="ARBA" id="ARBA00022750"/>
    </source>
</evidence>
<dbReference type="HOGENOM" id="CLU_037528_0_0_1"/>
<comment type="similarity">
    <text evidence="1">Belongs to the peptidase A1 family.</text>
</comment>
<name>F4PET4_BATDJ</name>
<evidence type="ECO:0000313" key="8">
    <source>
        <dbReference type="EMBL" id="EGF76304.1"/>
    </source>
</evidence>
<keyword evidence="9" id="KW-1185">Reference proteome</keyword>
<evidence type="ECO:0000256" key="6">
    <source>
        <dbReference type="ARBA" id="ARBA00023145"/>
    </source>
</evidence>
<protein>
    <recommendedName>
        <fullName evidence="7">Peptidase A1 domain-containing protein</fullName>
    </recommendedName>
</protein>
<dbReference type="PANTHER" id="PTHR47965">
    <property type="entry name" value="ASPARTYL PROTEASE-RELATED"/>
    <property type="match status" value="1"/>
</dbReference>
<keyword evidence="4" id="KW-0064">Aspartyl protease</keyword>
<dbReference type="InParanoid" id="F4PET4"/>
<dbReference type="GeneID" id="18239714"/>
<dbReference type="PANTHER" id="PTHR47965:SF12">
    <property type="entry name" value="ASPARTIC PROTEINASE 3-RELATED"/>
    <property type="match status" value="1"/>
</dbReference>
<dbReference type="Gene3D" id="2.40.70.10">
    <property type="entry name" value="Acid Proteases"/>
    <property type="match status" value="2"/>
</dbReference>
<keyword evidence="2" id="KW-0645">Protease</keyword>